<dbReference type="OrthoDB" id="2431500at2759"/>
<gene>
    <name evidence="1" type="ORF">DERYTH_LOCUS23105</name>
</gene>
<name>A0A9N9JWT5_9GLOM</name>
<evidence type="ECO:0000313" key="2">
    <source>
        <dbReference type="Proteomes" id="UP000789405"/>
    </source>
</evidence>
<sequence>MNIICKHCFALKWKEEKRRFCCLNGQIQLAQLKPPPPAIEILLTEEDSESNKPFVSKIIAYNQIFAFISISSTILDKKLANAKKGVYTYKIRGQHYHQHEYGWHKEEFLKIIEEEEIVDQFEEDEDQIANQVATNIIKDFNSNLTAKAKENIQQKEIIEVDNSSKTMSVEFDNLLQRSLGLSGVFDDIAFKSSTNMSISEL</sequence>
<organism evidence="1 2">
    <name type="scientific">Dentiscutata erythropus</name>
    <dbReference type="NCBI Taxonomy" id="1348616"/>
    <lineage>
        <taxon>Eukaryota</taxon>
        <taxon>Fungi</taxon>
        <taxon>Fungi incertae sedis</taxon>
        <taxon>Mucoromycota</taxon>
        <taxon>Glomeromycotina</taxon>
        <taxon>Glomeromycetes</taxon>
        <taxon>Diversisporales</taxon>
        <taxon>Gigasporaceae</taxon>
        <taxon>Dentiscutata</taxon>
    </lineage>
</organism>
<feature type="non-terminal residue" evidence="1">
    <location>
        <position position="201"/>
    </location>
</feature>
<proteinExistence type="predicted"/>
<reference evidence="1" key="1">
    <citation type="submission" date="2021-06" db="EMBL/GenBank/DDBJ databases">
        <authorList>
            <person name="Kallberg Y."/>
            <person name="Tangrot J."/>
            <person name="Rosling A."/>
        </authorList>
    </citation>
    <scope>NUCLEOTIDE SEQUENCE</scope>
    <source>
        <strain evidence="1">MA453B</strain>
    </source>
</reference>
<keyword evidence="2" id="KW-1185">Reference proteome</keyword>
<dbReference type="Proteomes" id="UP000789405">
    <property type="component" value="Unassembled WGS sequence"/>
</dbReference>
<comment type="caution">
    <text evidence="1">The sequence shown here is derived from an EMBL/GenBank/DDBJ whole genome shotgun (WGS) entry which is preliminary data.</text>
</comment>
<protein>
    <submittedName>
        <fullName evidence="1">26929_t:CDS:1</fullName>
    </submittedName>
</protein>
<dbReference type="EMBL" id="CAJVPY010034120">
    <property type="protein sequence ID" value="CAG8799662.1"/>
    <property type="molecule type" value="Genomic_DNA"/>
</dbReference>
<accession>A0A9N9JWT5</accession>
<evidence type="ECO:0000313" key="1">
    <source>
        <dbReference type="EMBL" id="CAG8799662.1"/>
    </source>
</evidence>
<dbReference type="AlphaFoldDB" id="A0A9N9JWT5"/>